<dbReference type="GO" id="GO:1904680">
    <property type="term" value="F:peptide transmembrane transporter activity"/>
    <property type="evidence" value="ECO:0007669"/>
    <property type="project" value="TreeGrafter"/>
</dbReference>
<evidence type="ECO:0000313" key="7">
    <source>
        <dbReference type="EMBL" id="KAE8130258.1"/>
    </source>
</evidence>
<dbReference type="GO" id="GO:0043190">
    <property type="term" value="C:ATP-binding cassette (ABC) transporter complex"/>
    <property type="evidence" value="ECO:0007669"/>
    <property type="project" value="InterPro"/>
</dbReference>
<dbReference type="PANTHER" id="PTHR30290">
    <property type="entry name" value="PERIPLASMIC BINDING COMPONENT OF ABC TRANSPORTER"/>
    <property type="match status" value="1"/>
</dbReference>
<dbReference type="GeneID" id="78126354"/>
<dbReference type="PROSITE" id="PS51257">
    <property type="entry name" value="PROKAR_LIPOPROTEIN"/>
    <property type="match status" value="1"/>
</dbReference>
<feature type="chain" id="PRO_5030135008" description="Solute-binding protein family 5 domain-containing protein" evidence="5">
    <location>
        <begin position="26"/>
        <end position="551"/>
    </location>
</feature>
<sequence>MHMHSRLRRKISAAFLALATVFAMAACSNSVPDADGSSASGGSSSSSSLTAAIAAMPTSYDLEGTWAASNENYTIWSQTMVNLIRYKYVEKNGVQVQDFTKYEGVLADKDNPFTVSDGGKTYTFHLRKGVKSQARNPFTAQDVYWSLQRKLNVSGGRLPQIANLLDNINQVQIVDDHTIAIHLHDVDKGELLLPNLTGQMGRIWDKTEMLKHVTPDDPWATKWAAQNTGAGYGPYTVSSVTEGQQLVLKANPNYPLDKPKFTTIAMKVVADSGTRAQMLASGDVDVSEALSPSDATSIADKVQLPKVDNPTEFIGLTLVENKAPFNDQRVRQAFRYAVPYDDIIKQIYQGKAKASSGWITPAMGVPGLSAKPAYTYNPSKAKALLKEAGKTSVPVTLSVSSLVPDIIDSAVMISSSAKQAGFDVTVKQLSAADFASGRANKTFQALMVANRSQAQAPAGLDNFFSTKGDNNSAFAPTDEYTGLLDAAKNAGKSTSKEAAPHWQKFSNFLNDEASNLPMLYRQPNQAYSTKLQNMSYRYDSTVDYSILAPKS</sequence>
<gene>
    <name evidence="7" type="ORF">DDE84_01390</name>
</gene>
<dbReference type="GO" id="GO:0015833">
    <property type="term" value="P:peptide transport"/>
    <property type="evidence" value="ECO:0007669"/>
    <property type="project" value="TreeGrafter"/>
</dbReference>
<evidence type="ECO:0000259" key="6">
    <source>
        <dbReference type="Pfam" id="PF00496"/>
    </source>
</evidence>
<comment type="subcellular location">
    <subcellularLocation>
        <location evidence="1">Cell envelope</location>
    </subcellularLocation>
</comment>
<comment type="similarity">
    <text evidence="2">Belongs to the bacterial solute-binding protein 5 family.</text>
</comment>
<dbReference type="AlphaFoldDB" id="A0A5N6S6Y7"/>
<evidence type="ECO:0000256" key="1">
    <source>
        <dbReference type="ARBA" id="ARBA00004196"/>
    </source>
</evidence>
<dbReference type="Pfam" id="PF00496">
    <property type="entry name" value="SBP_bac_5"/>
    <property type="match status" value="1"/>
</dbReference>
<dbReference type="Proteomes" id="UP000325415">
    <property type="component" value="Unassembled WGS sequence"/>
</dbReference>
<keyword evidence="8" id="KW-1185">Reference proteome</keyword>
<dbReference type="SUPFAM" id="SSF53850">
    <property type="entry name" value="Periplasmic binding protein-like II"/>
    <property type="match status" value="1"/>
</dbReference>
<dbReference type="OrthoDB" id="9796817at2"/>
<dbReference type="Gene3D" id="3.10.105.10">
    <property type="entry name" value="Dipeptide-binding Protein, Domain 3"/>
    <property type="match status" value="1"/>
</dbReference>
<dbReference type="PANTHER" id="PTHR30290:SF10">
    <property type="entry name" value="PERIPLASMIC OLIGOPEPTIDE-BINDING PROTEIN-RELATED"/>
    <property type="match status" value="1"/>
</dbReference>
<proteinExistence type="inferred from homology"/>
<accession>A0A5N6S6Y7</accession>
<evidence type="ECO:0000313" key="8">
    <source>
        <dbReference type="Proteomes" id="UP000325415"/>
    </source>
</evidence>
<keyword evidence="4 5" id="KW-0732">Signal</keyword>
<dbReference type="GO" id="GO:0030313">
    <property type="term" value="C:cell envelope"/>
    <property type="evidence" value="ECO:0007669"/>
    <property type="project" value="UniProtKB-SubCell"/>
</dbReference>
<dbReference type="EMBL" id="QDAG01000001">
    <property type="protein sequence ID" value="KAE8130258.1"/>
    <property type="molecule type" value="Genomic_DNA"/>
</dbReference>
<dbReference type="InterPro" id="IPR000914">
    <property type="entry name" value="SBP_5_dom"/>
</dbReference>
<dbReference type="RefSeq" id="WP_152579948.1">
    <property type="nucleotide sequence ID" value="NZ_QDAG01000001.1"/>
</dbReference>
<feature type="domain" description="Solute-binding protein family 5" evidence="6">
    <location>
        <begin position="106"/>
        <end position="470"/>
    </location>
</feature>
<keyword evidence="3" id="KW-0813">Transport</keyword>
<dbReference type="Gene3D" id="3.40.190.10">
    <property type="entry name" value="Periplasmic binding protein-like II"/>
    <property type="match status" value="1"/>
</dbReference>
<dbReference type="InterPro" id="IPR039424">
    <property type="entry name" value="SBP_5"/>
</dbReference>
<evidence type="ECO:0000256" key="2">
    <source>
        <dbReference type="ARBA" id="ARBA00005695"/>
    </source>
</evidence>
<dbReference type="GO" id="GO:0042597">
    <property type="term" value="C:periplasmic space"/>
    <property type="evidence" value="ECO:0007669"/>
    <property type="project" value="UniProtKB-ARBA"/>
</dbReference>
<name>A0A5N6S6Y7_9BIFI</name>
<dbReference type="InterPro" id="IPR030678">
    <property type="entry name" value="Peptide/Ni-bd"/>
</dbReference>
<feature type="signal peptide" evidence="5">
    <location>
        <begin position="1"/>
        <end position="25"/>
    </location>
</feature>
<evidence type="ECO:0000256" key="3">
    <source>
        <dbReference type="ARBA" id="ARBA00022448"/>
    </source>
</evidence>
<dbReference type="PIRSF" id="PIRSF002741">
    <property type="entry name" value="MppA"/>
    <property type="match status" value="1"/>
</dbReference>
<evidence type="ECO:0000256" key="4">
    <source>
        <dbReference type="ARBA" id="ARBA00022729"/>
    </source>
</evidence>
<reference evidence="7 8" key="1">
    <citation type="submission" date="2018-04" db="EMBL/GenBank/DDBJ databases">
        <authorList>
            <person name="Eckel V.P."/>
            <person name="Vogel R.F."/>
        </authorList>
    </citation>
    <scope>NUCLEOTIDE SEQUENCE [LARGE SCALE GENOMIC DNA]</scope>
    <source>
        <strain evidence="8">TMW 2.1764</strain>
    </source>
</reference>
<protein>
    <recommendedName>
        <fullName evidence="6">Solute-binding protein family 5 domain-containing protein</fullName>
    </recommendedName>
</protein>
<evidence type="ECO:0000256" key="5">
    <source>
        <dbReference type="SAM" id="SignalP"/>
    </source>
</evidence>
<organism evidence="7 8">
    <name type="scientific">Bifidobacterium tibiigranuli</name>
    <dbReference type="NCBI Taxonomy" id="2172043"/>
    <lineage>
        <taxon>Bacteria</taxon>
        <taxon>Bacillati</taxon>
        <taxon>Actinomycetota</taxon>
        <taxon>Actinomycetes</taxon>
        <taxon>Bifidobacteriales</taxon>
        <taxon>Bifidobacteriaceae</taxon>
        <taxon>Bifidobacterium</taxon>
    </lineage>
</organism>
<comment type="caution">
    <text evidence="7">The sequence shown here is derived from an EMBL/GenBank/DDBJ whole genome shotgun (WGS) entry which is preliminary data.</text>
</comment>